<gene>
    <name evidence="2" type="ORF">K452DRAFT_30915</name>
</gene>
<proteinExistence type="predicted"/>
<dbReference type="Proteomes" id="UP000799438">
    <property type="component" value="Unassembled WGS sequence"/>
</dbReference>
<evidence type="ECO:0000313" key="2">
    <source>
        <dbReference type="EMBL" id="KAF2141608.1"/>
    </source>
</evidence>
<keyword evidence="3" id="KW-1185">Reference proteome</keyword>
<accession>A0A6A6BDE0</accession>
<name>A0A6A6BDE0_9PEZI</name>
<dbReference type="GeneID" id="54300722"/>
<feature type="compositionally biased region" description="Low complexity" evidence="1">
    <location>
        <begin position="76"/>
        <end position="98"/>
    </location>
</feature>
<dbReference type="AlphaFoldDB" id="A0A6A6BDE0"/>
<evidence type="ECO:0000313" key="3">
    <source>
        <dbReference type="Proteomes" id="UP000799438"/>
    </source>
</evidence>
<reference evidence="2" key="1">
    <citation type="journal article" date="2020" name="Stud. Mycol.">
        <title>101 Dothideomycetes genomes: a test case for predicting lifestyles and emergence of pathogens.</title>
        <authorList>
            <person name="Haridas S."/>
            <person name="Albert R."/>
            <person name="Binder M."/>
            <person name="Bloem J."/>
            <person name="Labutti K."/>
            <person name="Salamov A."/>
            <person name="Andreopoulos B."/>
            <person name="Baker S."/>
            <person name="Barry K."/>
            <person name="Bills G."/>
            <person name="Bluhm B."/>
            <person name="Cannon C."/>
            <person name="Castanera R."/>
            <person name="Culley D."/>
            <person name="Daum C."/>
            <person name="Ezra D."/>
            <person name="Gonzalez J."/>
            <person name="Henrissat B."/>
            <person name="Kuo A."/>
            <person name="Liang C."/>
            <person name="Lipzen A."/>
            <person name="Lutzoni F."/>
            <person name="Magnuson J."/>
            <person name="Mondo S."/>
            <person name="Nolan M."/>
            <person name="Ohm R."/>
            <person name="Pangilinan J."/>
            <person name="Park H.-J."/>
            <person name="Ramirez L."/>
            <person name="Alfaro M."/>
            <person name="Sun H."/>
            <person name="Tritt A."/>
            <person name="Yoshinaga Y."/>
            <person name="Zwiers L.-H."/>
            <person name="Turgeon B."/>
            <person name="Goodwin S."/>
            <person name="Spatafora J."/>
            <person name="Crous P."/>
            <person name="Grigoriev I."/>
        </authorList>
    </citation>
    <scope>NUCLEOTIDE SEQUENCE</scope>
    <source>
        <strain evidence="2">CBS 121167</strain>
    </source>
</reference>
<dbReference type="RefSeq" id="XP_033397320.1">
    <property type="nucleotide sequence ID" value="XM_033543225.1"/>
</dbReference>
<dbReference type="EMBL" id="ML995486">
    <property type="protein sequence ID" value="KAF2141608.1"/>
    <property type="molecule type" value="Genomic_DNA"/>
</dbReference>
<sequence length="127" mass="13242">MTVASSHHIRASAPIAARTCHPSSSSKFFRAAYRSLAQQRPALRAPARNILYQYYQLGVQRELVPAKRTDAGSRGTSVPASASASPATAHETDASSASARKDSKSAISSAEGVSLSIGDLAPEGICN</sequence>
<organism evidence="2 3">
    <name type="scientific">Aplosporella prunicola CBS 121167</name>
    <dbReference type="NCBI Taxonomy" id="1176127"/>
    <lineage>
        <taxon>Eukaryota</taxon>
        <taxon>Fungi</taxon>
        <taxon>Dikarya</taxon>
        <taxon>Ascomycota</taxon>
        <taxon>Pezizomycotina</taxon>
        <taxon>Dothideomycetes</taxon>
        <taxon>Dothideomycetes incertae sedis</taxon>
        <taxon>Botryosphaeriales</taxon>
        <taxon>Aplosporellaceae</taxon>
        <taxon>Aplosporella</taxon>
    </lineage>
</organism>
<evidence type="ECO:0000256" key="1">
    <source>
        <dbReference type="SAM" id="MobiDB-lite"/>
    </source>
</evidence>
<feature type="region of interest" description="Disordered" evidence="1">
    <location>
        <begin position="67"/>
        <end position="112"/>
    </location>
</feature>
<protein>
    <submittedName>
        <fullName evidence="2">Uncharacterized protein</fullName>
    </submittedName>
</protein>